<evidence type="ECO:0000313" key="3">
    <source>
        <dbReference type="Proteomes" id="UP000001307"/>
    </source>
</evidence>
<dbReference type="Pfam" id="PF03473">
    <property type="entry name" value="MOSC"/>
    <property type="match status" value="1"/>
</dbReference>
<proteinExistence type="predicted"/>
<dbReference type="EMBL" id="FN653072">
    <property type="protein sequence ID" value="CBY19762.1"/>
    <property type="molecule type" value="Genomic_DNA"/>
</dbReference>
<dbReference type="GO" id="GO:0030151">
    <property type="term" value="F:molybdenum ion binding"/>
    <property type="evidence" value="ECO:0007669"/>
    <property type="project" value="InterPro"/>
</dbReference>
<dbReference type="AlphaFoldDB" id="E4XLT3"/>
<dbReference type="GO" id="GO:0030170">
    <property type="term" value="F:pyridoxal phosphate binding"/>
    <property type="evidence" value="ECO:0007669"/>
    <property type="project" value="InterPro"/>
</dbReference>
<keyword evidence="3" id="KW-1185">Reference proteome</keyword>
<dbReference type="InParanoid" id="E4XLT3"/>
<dbReference type="InterPro" id="IPR005302">
    <property type="entry name" value="MoCF_Sase_C"/>
</dbReference>
<dbReference type="InterPro" id="IPR005303">
    <property type="entry name" value="MOCOS_middle"/>
</dbReference>
<reference evidence="2" key="1">
    <citation type="journal article" date="2010" name="Science">
        <title>Plasticity of animal genome architecture unmasked by rapid evolution of a pelagic tunicate.</title>
        <authorList>
            <person name="Denoeud F."/>
            <person name="Henriet S."/>
            <person name="Mungpakdee S."/>
            <person name="Aury J.M."/>
            <person name="Da Silva C."/>
            <person name="Brinkmann H."/>
            <person name="Mikhaleva J."/>
            <person name="Olsen L.C."/>
            <person name="Jubin C."/>
            <person name="Canestro C."/>
            <person name="Bouquet J.M."/>
            <person name="Danks G."/>
            <person name="Poulain J."/>
            <person name="Campsteijn C."/>
            <person name="Adamski M."/>
            <person name="Cross I."/>
            <person name="Yadetie F."/>
            <person name="Muffato M."/>
            <person name="Louis A."/>
            <person name="Butcher S."/>
            <person name="Tsagkogeorga G."/>
            <person name="Konrad A."/>
            <person name="Singh S."/>
            <person name="Jensen M.F."/>
            <person name="Cong E.H."/>
            <person name="Eikeseth-Otteraa H."/>
            <person name="Noel B."/>
            <person name="Anthouard V."/>
            <person name="Porcel B.M."/>
            <person name="Kachouri-Lafond R."/>
            <person name="Nishino A."/>
            <person name="Ugolini M."/>
            <person name="Chourrout P."/>
            <person name="Nishida H."/>
            <person name="Aasland R."/>
            <person name="Huzurbazar S."/>
            <person name="Westhof E."/>
            <person name="Delsuc F."/>
            <person name="Lehrach H."/>
            <person name="Reinhardt R."/>
            <person name="Weissenbach J."/>
            <person name="Roy S.W."/>
            <person name="Artiguenave F."/>
            <person name="Postlethwait J.H."/>
            <person name="Manak J.R."/>
            <person name="Thompson E.M."/>
            <person name="Jaillon O."/>
            <person name="Du Pasquier L."/>
            <person name="Boudinot P."/>
            <person name="Liberles D.A."/>
            <person name="Volff J.N."/>
            <person name="Philippe H."/>
            <person name="Lenhard B."/>
            <person name="Roest Crollius H."/>
            <person name="Wincker P."/>
            <person name="Chourrout D."/>
        </authorList>
    </citation>
    <scope>NUCLEOTIDE SEQUENCE [LARGE SCALE GENOMIC DNA]</scope>
</reference>
<protein>
    <recommendedName>
        <fullName evidence="1">MOSC domain-containing protein</fullName>
    </recommendedName>
</protein>
<gene>
    <name evidence="2" type="ORF">GSOID_T00014675001</name>
</gene>
<feature type="domain" description="MOSC" evidence="1">
    <location>
        <begin position="179"/>
        <end position="340"/>
    </location>
</feature>
<dbReference type="OrthoDB" id="17255at2759"/>
<dbReference type="Pfam" id="PF03476">
    <property type="entry name" value="MOSC_N"/>
    <property type="match status" value="1"/>
</dbReference>
<dbReference type="PROSITE" id="PS51340">
    <property type="entry name" value="MOSC"/>
    <property type="match status" value="1"/>
</dbReference>
<accession>E4XLT3</accession>
<dbReference type="SUPFAM" id="SSF141673">
    <property type="entry name" value="MOSC N-terminal domain-like"/>
    <property type="match status" value="1"/>
</dbReference>
<evidence type="ECO:0000259" key="1">
    <source>
        <dbReference type="PROSITE" id="PS51340"/>
    </source>
</evidence>
<dbReference type="Proteomes" id="UP000001307">
    <property type="component" value="Unassembled WGS sequence"/>
</dbReference>
<dbReference type="InterPro" id="IPR011037">
    <property type="entry name" value="Pyrv_Knase-like_insert_dom_sf"/>
</dbReference>
<sequence>MKLEIPAADSAILAAFSSYIAFKILTKEPEIKVSSKKLVSHVEELAIFPLKTCRGISLRKAKVCKFGLKSGNLIDRFFATRQLNGVKTSAIQNLRLKLIEIKEGANNEEFIFSAPDMTPLVLNLADCSELTTIDFYGDKIVAKDGGDAAAEWFSTYLGEEARLTVNPEGRDVTKTNWIPEKNGPALDWRLKGIDFLKTDNFSNHYPIQLISSDSIDDINSKLPANREKISHWNFRSNIIAKMLNNTPWDEDNWIGRLYIGDCIIAMARESLRCPLITVDKEEITVCQDDEPMKTLKTFRKINPKDVSFLAEKKLCKIPAGTDYVIVKEGEIRVGDPIYLEQLA</sequence>
<evidence type="ECO:0000313" key="2">
    <source>
        <dbReference type="EMBL" id="CBY19762.1"/>
    </source>
</evidence>
<dbReference type="SUPFAM" id="SSF50800">
    <property type="entry name" value="PK beta-barrel domain-like"/>
    <property type="match status" value="1"/>
</dbReference>
<name>E4XLT3_OIKDI</name>
<dbReference type="GO" id="GO:0003824">
    <property type="term" value="F:catalytic activity"/>
    <property type="evidence" value="ECO:0007669"/>
    <property type="project" value="InterPro"/>
</dbReference>
<organism evidence="2">
    <name type="scientific">Oikopleura dioica</name>
    <name type="common">Tunicate</name>
    <dbReference type="NCBI Taxonomy" id="34765"/>
    <lineage>
        <taxon>Eukaryota</taxon>
        <taxon>Metazoa</taxon>
        <taxon>Chordata</taxon>
        <taxon>Tunicata</taxon>
        <taxon>Appendicularia</taxon>
        <taxon>Copelata</taxon>
        <taxon>Oikopleuridae</taxon>
        <taxon>Oikopleura</taxon>
    </lineage>
</organism>